<dbReference type="AlphaFoldDB" id="A0A0C9Z981"/>
<evidence type="ECO:0000313" key="2">
    <source>
        <dbReference type="Proteomes" id="UP000054018"/>
    </source>
</evidence>
<dbReference type="HOGENOM" id="CLU_3033266_0_0_1"/>
<reference evidence="2" key="2">
    <citation type="submission" date="2015-01" db="EMBL/GenBank/DDBJ databases">
        <title>Evolutionary Origins and Diversification of the Mycorrhizal Mutualists.</title>
        <authorList>
            <consortium name="DOE Joint Genome Institute"/>
            <consortium name="Mycorrhizal Genomics Consortium"/>
            <person name="Kohler A."/>
            <person name="Kuo A."/>
            <person name="Nagy L.G."/>
            <person name="Floudas D."/>
            <person name="Copeland A."/>
            <person name="Barry K.W."/>
            <person name="Cichocki N."/>
            <person name="Veneault-Fourrey C."/>
            <person name="LaButti K."/>
            <person name="Lindquist E.A."/>
            <person name="Lipzen A."/>
            <person name="Lundell T."/>
            <person name="Morin E."/>
            <person name="Murat C."/>
            <person name="Riley R."/>
            <person name="Ohm R."/>
            <person name="Sun H."/>
            <person name="Tunlid A."/>
            <person name="Henrissat B."/>
            <person name="Grigoriev I.V."/>
            <person name="Hibbett D.S."/>
            <person name="Martin F."/>
        </authorList>
    </citation>
    <scope>NUCLEOTIDE SEQUENCE [LARGE SCALE GENOMIC DNA]</scope>
    <source>
        <strain evidence="2">441</strain>
    </source>
</reference>
<reference evidence="1 2" key="1">
    <citation type="submission" date="2014-04" db="EMBL/GenBank/DDBJ databases">
        <authorList>
            <consortium name="DOE Joint Genome Institute"/>
            <person name="Kuo A."/>
            <person name="Kohler A."/>
            <person name="Costa M.D."/>
            <person name="Nagy L.G."/>
            <person name="Floudas D."/>
            <person name="Copeland A."/>
            <person name="Barry K.W."/>
            <person name="Cichocki N."/>
            <person name="Veneault-Fourrey C."/>
            <person name="LaButti K."/>
            <person name="Lindquist E.A."/>
            <person name="Lipzen A."/>
            <person name="Lundell T."/>
            <person name="Morin E."/>
            <person name="Murat C."/>
            <person name="Sun H."/>
            <person name="Tunlid A."/>
            <person name="Henrissat B."/>
            <person name="Grigoriev I.V."/>
            <person name="Hibbett D.S."/>
            <person name="Martin F."/>
            <person name="Nordberg H.P."/>
            <person name="Cantor M.N."/>
            <person name="Hua S.X."/>
        </authorList>
    </citation>
    <scope>NUCLEOTIDE SEQUENCE [LARGE SCALE GENOMIC DNA]</scope>
    <source>
        <strain evidence="1 2">441</strain>
    </source>
</reference>
<dbReference type="Proteomes" id="UP000054018">
    <property type="component" value="Unassembled WGS sequence"/>
</dbReference>
<evidence type="ECO:0000313" key="1">
    <source>
        <dbReference type="EMBL" id="KIK16468.1"/>
    </source>
</evidence>
<gene>
    <name evidence="1" type="ORF">PISMIDRAFT_113294</name>
</gene>
<keyword evidence="2" id="KW-1185">Reference proteome</keyword>
<dbReference type="EMBL" id="KN833856">
    <property type="protein sequence ID" value="KIK16468.1"/>
    <property type="molecule type" value="Genomic_DNA"/>
</dbReference>
<dbReference type="OrthoDB" id="360540at2759"/>
<sequence>MASCLSLTSDYILAFQFSNWYPSSTRVSPESTIIRPPGNIFVPDGSGDVFAGKKY</sequence>
<accession>A0A0C9Z981</accession>
<name>A0A0C9Z981_9AGAM</name>
<organism evidence="1 2">
    <name type="scientific">Pisolithus microcarpus 441</name>
    <dbReference type="NCBI Taxonomy" id="765257"/>
    <lineage>
        <taxon>Eukaryota</taxon>
        <taxon>Fungi</taxon>
        <taxon>Dikarya</taxon>
        <taxon>Basidiomycota</taxon>
        <taxon>Agaricomycotina</taxon>
        <taxon>Agaricomycetes</taxon>
        <taxon>Agaricomycetidae</taxon>
        <taxon>Boletales</taxon>
        <taxon>Sclerodermatineae</taxon>
        <taxon>Pisolithaceae</taxon>
        <taxon>Pisolithus</taxon>
    </lineage>
</organism>
<proteinExistence type="predicted"/>
<protein>
    <submittedName>
        <fullName evidence="1">Uncharacterized protein</fullName>
    </submittedName>
</protein>